<dbReference type="AlphaFoldDB" id="A0A384K3H0"/>
<reference evidence="2 3" key="3">
    <citation type="journal article" date="2017" name="Mol. Plant Pathol.">
        <title>A gapless genome sequence of the fungus Botrytis cinerea.</title>
        <authorList>
            <person name="Van Kan J.A."/>
            <person name="Stassen J.H."/>
            <person name="Mosbach A."/>
            <person name="Van Der Lee T.A."/>
            <person name="Faino L."/>
            <person name="Farmer A.D."/>
            <person name="Papasotiriou D.G."/>
            <person name="Zhou S."/>
            <person name="Seidl M.F."/>
            <person name="Cottam E."/>
            <person name="Edel D."/>
            <person name="Hahn M."/>
            <person name="Schwartz D.C."/>
            <person name="Dietrich R.A."/>
            <person name="Widdison S."/>
            <person name="Scalliet G."/>
        </authorList>
    </citation>
    <scope>NUCLEOTIDE SEQUENCE [LARGE SCALE GENOMIC DNA]</scope>
    <source>
        <strain evidence="2 3">B05.10</strain>
    </source>
</reference>
<evidence type="ECO:0000313" key="2">
    <source>
        <dbReference type="EMBL" id="ATZ57375.1"/>
    </source>
</evidence>
<accession>A0A384K3H0</accession>
<dbReference type="Gene3D" id="1.25.40.20">
    <property type="entry name" value="Ankyrin repeat-containing domain"/>
    <property type="match status" value="1"/>
</dbReference>
<organism evidence="2 3">
    <name type="scientific">Botryotinia fuckeliana (strain B05.10)</name>
    <name type="common">Noble rot fungus</name>
    <name type="synonym">Botrytis cinerea</name>
    <dbReference type="NCBI Taxonomy" id="332648"/>
    <lineage>
        <taxon>Eukaryota</taxon>
        <taxon>Fungi</taxon>
        <taxon>Dikarya</taxon>
        <taxon>Ascomycota</taxon>
        <taxon>Pezizomycotina</taxon>
        <taxon>Leotiomycetes</taxon>
        <taxon>Helotiales</taxon>
        <taxon>Sclerotiniaceae</taxon>
        <taxon>Botrytis</taxon>
    </lineage>
</organism>
<sequence>MVRALKKLGMDLNMADHAGVPVLLLTALELAEKDFILQILPEVDVIQHPKLGTALNQASFQGLLKIVSALLNRELRIPAGVNNNGPQGMPLMVACYDGMYYSVVYLLKHGANTACKKLDGIKTTAMQSAHLHKDVMLLLQNFRKNGPRASEEQRTVVNANISMLEWCMLRLENDQKREKRADQLSLFESVSSQPWWTEDIDTDGEQESSHHKDEIPELKYTDDQSL</sequence>
<dbReference type="OrthoDB" id="194358at2759"/>
<dbReference type="EMBL" id="CP009818">
    <property type="protein sequence ID" value="ATZ57375.1"/>
    <property type="molecule type" value="Genomic_DNA"/>
</dbReference>
<protein>
    <submittedName>
        <fullName evidence="2">Uncharacterized protein</fullName>
    </submittedName>
</protein>
<feature type="region of interest" description="Disordered" evidence="1">
    <location>
        <begin position="197"/>
        <end position="226"/>
    </location>
</feature>
<dbReference type="KEGG" id="bfu:BCIN_14g05210"/>
<dbReference type="GeneID" id="5430702"/>
<name>A0A384K3H0_BOTFB</name>
<dbReference type="VEuPathDB" id="FungiDB:Bcin14g05210"/>
<feature type="compositionally biased region" description="Basic and acidic residues" evidence="1">
    <location>
        <begin position="207"/>
        <end position="226"/>
    </location>
</feature>
<gene>
    <name evidence="2" type="ORF">BCIN_14g05210</name>
</gene>
<evidence type="ECO:0000256" key="1">
    <source>
        <dbReference type="SAM" id="MobiDB-lite"/>
    </source>
</evidence>
<evidence type="ECO:0000313" key="3">
    <source>
        <dbReference type="Proteomes" id="UP000001798"/>
    </source>
</evidence>
<reference evidence="2 3" key="2">
    <citation type="journal article" date="2012" name="Eukaryot. Cell">
        <title>Genome update of Botrytis cinerea strains B05.10 and T4.</title>
        <authorList>
            <person name="Staats M."/>
            <person name="van Kan J.A."/>
        </authorList>
    </citation>
    <scope>NUCLEOTIDE SEQUENCE [LARGE SCALE GENOMIC DNA]</scope>
    <source>
        <strain evidence="2 3">B05.10</strain>
    </source>
</reference>
<reference evidence="2 3" key="1">
    <citation type="journal article" date="2011" name="PLoS Genet.">
        <title>Genomic analysis of the necrotrophic fungal pathogens Sclerotinia sclerotiorum and Botrytis cinerea.</title>
        <authorList>
            <person name="Amselem J."/>
            <person name="Cuomo C.A."/>
            <person name="van Kan J.A."/>
            <person name="Viaud M."/>
            <person name="Benito E.P."/>
            <person name="Couloux A."/>
            <person name="Coutinho P.M."/>
            <person name="de Vries R.P."/>
            <person name="Dyer P.S."/>
            <person name="Fillinger S."/>
            <person name="Fournier E."/>
            <person name="Gout L."/>
            <person name="Hahn M."/>
            <person name="Kohn L."/>
            <person name="Lapalu N."/>
            <person name="Plummer K.M."/>
            <person name="Pradier J.M."/>
            <person name="Quevillon E."/>
            <person name="Sharon A."/>
            <person name="Simon A."/>
            <person name="ten Have A."/>
            <person name="Tudzynski B."/>
            <person name="Tudzynski P."/>
            <person name="Wincker P."/>
            <person name="Andrew M."/>
            <person name="Anthouard V."/>
            <person name="Beever R.E."/>
            <person name="Beffa R."/>
            <person name="Benoit I."/>
            <person name="Bouzid O."/>
            <person name="Brault B."/>
            <person name="Chen Z."/>
            <person name="Choquer M."/>
            <person name="Collemare J."/>
            <person name="Cotton P."/>
            <person name="Danchin E.G."/>
            <person name="Da Silva C."/>
            <person name="Gautier A."/>
            <person name="Giraud C."/>
            <person name="Giraud T."/>
            <person name="Gonzalez C."/>
            <person name="Grossetete S."/>
            <person name="Guldener U."/>
            <person name="Henrissat B."/>
            <person name="Howlett B.J."/>
            <person name="Kodira C."/>
            <person name="Kretschmer M."/>
            <person name="Lappartient A."/>
            <person name="Leroch M."/>
            <person name="Levis C."/>
            <person name="Mauceli E."/>
            <person name="Neuveglise C."/>
            <person name="Oeser B."/>
            <person name="Pearson M."/>
            <person name="Poulain J."/>
            <person name="Poussereau N."/>
            <person name="Quesneville H."/>
            <person name="Rascle C."/>
            <person name="Schumacher J."/>
            <person name="Segurens B."/>
            <person name="Sexton A."/>
            <person name="Silva E."/>
            <person name="Sirven C."/>
            <person name="Soanes D.M."/>
            <person name="Talbot N.J."/>
            <person name="Templeton M."/>
            <person name="Yandava C."/>
            <person name="Yarden O."/>
            <person name="Zeng Q."/>
            <person name="Rollins J.A."/>
            <person name="Lebrun M.H."/>
            <person name="Dickman M."/>
        </authorList>
    </citation>
    <scope>NUCLEOTIDE SEQUENCE [LARGE SCALE GENOMIC DNA]</scope>
    <source>
        <strain evidence="2 3">B05.10</strain>
    </source>
</reference>
<dbReference type="RefSeq" id="XP_001550204.2">
    <property type="nucleotide sequence ID" value="XM_001550154.2"/>
</dbReference>
<dbReference type="SUPFAM" id="SSF48403">
    <property type="entry name" value="Ankyrin repeat"/>
    <property type="match status" value="1"/>
</dbReference>
<dbReference type="InterPro" id="IPR036770">
    <property type="entry name" value="Ankyrin_rpt-contain_sf"/>
</dbReference>
<proteinExistence type="predicted"/>
<dbReference type="Proteomes" id="UP000001798">
    <property type="component" value="Chromosome 14"/>
</dbReference>
<keyword evidence="3" id="KW-1185">Reference proteome</keyword>